<evidence type="ECO:0000313" key="1">
    <source>
        <dbReference type="EMBL" id="CAN92935.1"/>
    </source>
</evidence>
<dbReference type="EMBL" id="AM746676">
    <property type="protein sequence ID" value="CAN92935.1"/>
    <property type="molecule type" value="Genomic_DNA"/>
</dbReference>
<sequence>MLGGGARPFGNSSSVLSTFCGGDLAMVKHPTVSAWQRDHEEGGYTAELHGWTLRVRWIPERPGEVRGFVWEAVDPSGNKVTSREIHEEIEVAMAYAEERAAPDPEKREGKTVD</sequence>
<organism evidence="1 2">
    <name type="scientific">Sorangium cellulosum (strain So ce56)</name>
    <name type="common">Polyangium cellulosum (strain So ce56)</name>
    <dbReference type="NCBI Taxonomy" id="448385"/>
    <lineage>
        <taxon>Bacteria</taxon>
        <taxon>Pseudomonadati</taxon>
        <taxon>Myxococcota</taxon>
        <taxon>Polyangia</taxon>
        <taxon>Polyangiales</taxon>
        <taxon>Polyangiaceae</taxon>
        <taxon>Sorangium</taxon>
    </lineage>
</organism>
<dbReference type="HOGENOM" id="CLU_171124_0_0_7"/>
<keyword evidence="2" id="KW-1185">Reference proteome</keyword>
<dbReference type="BioCyc" id="SCEL448385:SCE_RS14230-MONOMER"/>
<proteinExistence type="predicted"/>
<reference evidence="1 2" key="1">
    <citation type="journal article" date="2007" name="Nat. Biotechnol.">
        <title>Complete genome sequence of the myxobacterium Sorangium cellulosum.</title>
        <authorList>
            <person name="Schneiker S."/>
            <person name="Perlova O."/>
            <person name="Kaiser O."/>
            <person name="Gerth K."/>
            <person name="Alici A."/>
            <person name="Altmeyer M.O."/>
            <person name="Bartels D."/>
            <person name="Bekel T."/>
            <person name="Beyer S."/>
            <person name="Bode E."/>
            <person name="Bode H.B."/>
            <person name="Bolten C.J."/>
            <person name="Choudhuri J.V."/>
            <person name="Doss S."/>
            <person name="Elnakady Y.A."/>
            <person name="Frank B."/>
            <person name="Gaigalat L."/>
            <person name="Goesmann A."/>
            <person name="Groeger C."/>
            <person name="Gross F."/>
            <person name="Jelsbak L."/>
            <person name="Jelsbak L."/>
            <person name="Kalinowski J."/>
            <person name="Kegler C."/>
            <person name="Knauber T."/>
            <person name="Konietzny S."/>
            <person name="Kopp M."/>
            <person name="Krause L."/>
            <person name="Krug D."/>
            <person name="Linke B."/>
            <person name="Mahmud T."/>
            <person name="Martinez-Arias R."/>
            <person name="McHardy A.C."/>
            <person name="Merai M."/>
            <person name="Meyer F."/>
            <person name="Mormann S."/>
            <person name="Munoz-Dorado J."/>
            <person name="Perez J."/>
            <person name="Pradella S."/>
            <person name="Rachid S."/>
            <person name="Raddatz G."/>
            <person name="Rosenau F."/>
            <person name="Rueckert C."/>
            <person name="Sasse F."/>
            <person name="Scharfe M."/>
            <person name="Schuster S.C."/>
            <person name="Suen G."/>
            <person name="Treuner-Lange A."/>
            <person name="Velicer G.J."/>
            <person name="Vorholter F.-J."/>
            <person name="Weissman K.J."/>
            <person name="Welch R.D."/>
            <person name="Wenzel S.C."/>
            <person name="Whitworth D.E."/>
            <person name="Wilhelm S."/>
            <person name="Wittmann C."/>
            <person name="Bloecker H."/>
            <person name="Puehler A."/>
            <person name="Mueller R."/>
        </authorList>
    </citation>
    <scope>NUCLEOTIDE SEQUENCE [LARGE SCALE GENOMIC DNA]</scope>
    <source>
        <strain evidence="2">So ce56</strain>
    </source>
</reference>
<accession>A9GAZ9</accession>
<evidence type="ECO:0000313" key="2">
    <source>
        <dbReference type="Proteomes" id="UP000002139"/>
    </source>
</evidence>
<dbReference type="Proteomes" id="UP000002139">
    <property type="component" value="Chromosome"/>
</dbReference>
<gene>
    <name evidence="1" type="ordered locus">sce2776</name>
</gene>
<name>A9GAZ9_SORC5</name>
<protein>
    <submittedName>
        <fullName evidence="1">Uncharacterized protein</fullName>
    </submittedName>
</protein>
<dbReference type="AlphaFoldDB" id="A9GAZ9"/>
<dbReference type="KEGG" id="scl:sce2776"/>